<organism evidence="3 4">
    <name type="scientific">Candidatus Ryanbacteria bacterium RIFCSPLOWO2_02_FULL_47_14</name>
    <dbReference type="NCBI Taxonomy" id="1802129"/>
    <lineage>
        <taxon>Bacteria</taxon>
        <taxon>Candidatus Ryaniibacteriota</taxon>
    </lineage>
</organism>
<dbReference type="STRING" id="1802129.A3J04_02140"/>
<evidence type="ECO:0000313" key="3">
    <source>
        <dbReference type="EMBL" id="OGZ56509.1"/>
    </source>
</evidence>
<name>A0A1G2H2C4_9BACT</name>
<dbReference type="InterPro" id="IPR043712">
    <property type="entry name" value="DUF5652"/>
</dbReference>
<evidence type="ECO:0000256" key="1">
    <source>
        <dbReference type="SAM" id="Phobius"/>
    </source>
</evidence>
<protein>
    <recommendedName>
        <fullName evidence="2">DUF5652 domain-containing protein</fullName>
    </recommendedName>
</protein>
<dbReference type="Proteomes" id="UP000177954">
    <property type="component" value="Unassembled WGS sequence"/>
</dbReference>
<reference evidence="3 4" key="1">
    <citation type="journal article" date="2016" name="Nat. Commun.">
        <title>Thousands of microbial genomes shed light on interconnected biogeochemical processes in an aquifer system.</title>
        <authorList>
            <person name="Anantharaman K."/>
            <person name="Brown C.T."/>
            <person name="Hug L.A."/>
            <person name="Sharon I."/>
            <person name="Castelle C.J."/>
            <person name="Probst A.J."/>
            <person name="Thomas B.C."/>
            <person name="Singh A."/>
            <person name="Wilkins M.J."/>
            <person name="Karaoz U."/>
            <person name="Brodie E.L."/>
            <person name="Williams K.H."/>
            <person name="Hubbard S.S."/>
            <person name="Banfield J.F."/>
        </authorList>
    </citation>
    <scope>NUCLEOTIDE SEQUENCE [LARGE SCALE GENOMIC DNA]</scope>
</reference>
<dbReference type="EMBL" id="MHNZ01000015">
    <property type="protein sequence ID" value="OGZ56509.1"/>
    <property type="molecule type" value="Genomic_DNA"/>
</dbReference>
<sequence>MFFDTIPLNVIVPVFVAFIIWSLVWKGMALWKAAHNRSAVWFVVLLLVNTLGILEILYIFVFGKKSDKTDL</sequence>
<evidence type="ECO:0000313" key="4">
    <source>
        <dbReference type="Proteomes" id="UP000177954"/>
    </source>
</evidence>
<feature type="transmembrane region" description="Helical" evidence="1">
    <location>
        <begin position="39"/>
        <end position="61"/>
    </location>
</feature>
<gene>
    <name evidence="3" type="ORF">A3J04_02140</name>
</gene>
<dbReference type="Pfam" id="PF18893">
    <property type="entry name" value="DUF5652"/>
    <property type="match status" value="1"/>
</dbReference>
<keyword evidence="1" id="KW-1133">Transmembrane helix</keyword>
<accession>A0A1G2H2C4</accession>
<feature type="domain" description="DUF5652" evidence="2">
    <location>
        <begin position="10"/>
        <end position="68"/>
    </location>
</feature>
<keyword evidence="1" id="KW-0472">Membrane</keyword>
<feature type="transmembrane region" description="Helical" evidence="1">
    <location>
        <begin position="6"/>
        <end position="27"/>
    </location>
</feature>
<keyword evidence="1" id="KW-0812">Transmembrane</keyword>
<proteinExistence type="predicted"/>
<comment type="caution">
    <text evidence="3">The sequence shown here is derived from an EMBL/GenBank/DDBJ whole genome shotgun (WGS) entry which is preliminary data.</text>
</comment>
<evidence type="ECO:0000259" key="2">
    <source>
        <dbReference type="Pfam" id="PF18893"/>
    </source>
</evidence>
<dbReference type="AlphaFoldDB" id="A0A1G2H2C4"/>